<proteinExistence type="predicted"/>
<keyword evidence="2" id="KW-1185">Reference proteome</keyword>
<evidence type="ECO:0000313" key="2">
    <source>
        <dbReference type="Proteomes" id="UP001497457"/>
    </source>
</evidence>
<reference evidence="2" key="1">
    <citation type="submission" date="2024-06" db="EMBL/GenBank/DDBJ databases">
        <authorList>
            <person name="Ryan C."/>
        </authorList>
    </citation>
    <scope>NUCLEOTIDE SEQUENCE [LARGE SCALE GENOMIC DNA]</scope>
</reference>
<accession>A0ABC8X0J7</accession>
<evidence type="ECO:0000313" key="1">
    <source>
        <dbReference type="EMBL" id="CAL4916016.1"/>
    </source>
</evidence>
<dbReference type="PANTHER" id="PTHR33377:SF16">
    <property type="entry name" value="RX N-TERMINAL DOMAIN-CONTAINING PROTEIN"/>
    <property type="match status" value="1"/>
</dbReference>
<name>A0ABC8X0J7_9POAL</name>
<sequence>METAITAVAGELLSRFISFTINKYCSSKGCLEEKGERLQRLLMRVHTVVEEADARHIANSGMLIQLKILSEAMYKGYLALDTLRFQLHEESSMDKVSDSFISISSATRLKRRRTILAPVNKGKNLYLEVNGALENLEKVVSDIAEFVVLLGGCERLSRRPYDAYLYIGNFMFGRHTEKQKLLNFLLEHNPDGATPVLPIVGGLAVGKKTLVAHVCADERIRSQFPSILHLNGDNFLSIVDHEKAILGMSSLVVVEFVSDVDDMEWKEFYSFVRRTNRRSKVVIISKLERLARFGSVRPIFLNALPYEELWYLFKILAFGSADPAEHPELVHIAERFAKELHMGGSLVAANALADVLRRNLNAQVWFCILNRCKKVIEKNLFAYGQQPKLLMEQGHEIDMTDFALTPVSPLRIIPCTSSGSSATYAPVKELPQMTIGELLLDPSVRPKGQFILLSWESRLPPYTSFIHFVSNCTEDSPEGTHLSRRKRRGVAL</sequence>
<dbReference type="AlphaFoldDB" id="A0ABC8X0J7"/>
<protein>
    <recommendedName>
        <fullName evidence="3">Rx N-terminal domain-containing protein</fullName>
    </recommendedName>
</protein>
<organism evidence="1 2">
    <name type="scientific">Urochloa decumbens</name>
    <dbReference type="NCBI Taxonomy" id="240449"/>
    <lineage>
        <taxon>Eukaryota</taxon>
        <taxon>Viridiplantae</taxon>
        <taxon>Streptophyta</taxon>
        <taxon>Embryophyta</taxon>
        <taxon>Tracheophyta</taxon>
        <taxon>Spermatophyta</taxon>
        <taxon>Magnoliopsida</taxon>
        <taxon>Liliopsida</taxon>
        <taxon>Poales</taxon>
        <taxon>Poaceae</taxon>
        <taxon>PACMAD clade</taxon>
        <taxon>Panicoideae</taxon>
        <taxon>Panicodae</taxon>
        <taxon>Paniceae</taxon>
        <taxon>Melinidinae</taxon>
        <taxon>Urochloa</taxon>
    </lineage>
</organism>
<gene>
    <name evidence="1" type="ORF">URODEC1_LOCUS17826</name>
</gene>
<dbReference type="InterPro" id="IPR027417">
    <property type="entry name" value="P-loop_NTPase"/>
</dbReference>
<dbReference type="EMBL" id="OZ075123">
    <property type="protein sequence ID" value="CAL4916016.1"/>
    <property type="molecule type" value="Genomic_DNA"/>
</dbReference>
<evidence type="ECO:0008006" key="3">
    <source>
        <dbReference type="Google" id="ProtNLM"/>
    </source>
</evidence>
<dbReference type="SUPFAM" id="SSF52540">
    <property type="entry name" value="P-loop containing nucleoside triphosphate hydrolases"/>
    <property type="match status" value="1"/>
</dbReference>
<dbReference type="Proteomes" id="UP001497457">
    <property type="component" value="Chromosome 13rd"/>
</dbReference>
<reference evidence="1 2" key="2">
    <citation type="submission" date="2024-10" db="EMBL/GenBank/DDBJ databases">
        <authorList>
            <person name="Ryan C."/>
        </authorList>
    </citation>
    <scope>NUCLEOTIDE SEQUENCE [LARGE SCALE GENOMIC DNA]</scope>
</reference>
<dbReference type="PANTHER" id="PTHR33377">
    <property type="entry name" value="OS10G0134700 PROTEIN-RELATED"/>
    <property type="match status" value="1"/>
</dbReference>